<dbReference type="InterPro" id="IPR052037">
    <property type="entry name" value="LPS_export_LptA"/>
</dbReference>
<accession>A0A285NQ37</accession>
<evidence type="ECO:0000256" key="1">
    <source>
        <dbReference type="ARBA" id="ARBA00022448"/>
    </source>
</evidence>
<dbReference type="RefSeq" id="WP_096600341.1">
    <property type="nucleotide sequence ID" value="NZ_OBEN01000001.1"/>
</dbReference>
<sequence length="150" mass="17271">MIFLLLAGLLFFKLAISEPILGEADNLTYEKDKIIYTGNVKMTRGKGVLTANKVVIYLDDKRKPKKAEAEGNVKYVEGARRAFADRAEYDFQTEVLKLFGNARVEDDKNFVEADEIIYYKKEDRAIAISKSKRVRTFYVEEKSEKVRDSK</sequence>
<keyword evidence="1" id="KW-0813">Transport</keyword>
<protein>
    <submittedName>
        <fullName evidence="5">Lipopolysaccharide export system protein LptA</fullName>
    </submittedName>
</protein>
<dbReference type="GO" id="GO:0015920">
    <property type="term" value="P:lipopolysaccharide transport"/>
    <property type="evidence" value="ECO:0007669"/>
    <property type="project" value="InterPro"/>
</dbReference>
<organism evidence="5 6">
    <name type="scientific">Hydrogenobacter hydrogenophilus</name>
    <dbReference type="NCBI Taxonomy" id="35835"/>
    <lineage>
        <taxon>Bacteria</taxon>
        <taxon>Pseudomonadati</taxon>
        <taxon>Aquificota</taxon>
        <taxon>Aquificia</taxon>
        <taxon>Aquificales</taxon>
        <taxon>Aquificaceae</taxon>
        <taxon>Hydrogenobacter</taxon>
    </lineage>
</organism>
<dbReference type="OrthoDB" id="5295619at2"/>
<evidence type="ECO:0000313" key="5">
    <source>
        <dbReference type="EMBL" id="SNZ11622.1"/>
    </source>
</evidence>
<dbReference type="Gene3D" id="2.60.450.10">
    <property type="entry name" value="Lipopolysaccharide (LPS) transport protein A like domain"/>
    <property type="match status" value="1"/>
</dbReference>
<dbReference type="InterPro" id="IPR014340">
    <property type="entry name" value="LptA"/>
</dbReference>
<dbReference type="Pfam" id="PF03968">
    <property type="entry name" value="LptD_N"/>
    <property type="match status" value="1"/>
</dbReference>
<dbReference type="PANTHER" id="PTHR36504">
    <property type="entry name" value="LIPOPOLYSACCHARIDE EXPORT SYSTEM PROTEIN LPTA"/>
    <property type="match status" value="1"/>
</dbReference>
<reference evidence="6" key="1">
    <citation type="submission" date="2017-09" db="EMBL/GenBank/DDBJ databases">
        <authorList>
            <person name="Varghese N."/>
            <person name="Submissions S."/>
        </authorList>
    </citation>
    <scope>NUCLEOTIDE SEQUENCE [LARGE SCALE GENOMIC DNA]</scope>
    <source>
        <strain evidence="6">DSM 2913</strain>
    </source>
</reference>
<dbReference type="GO" id="GO:0030288">
    <property type="term" value="C:outer membrane-bounded periplasmic space"/>
    <property type="evidence" value="ECO:0007669"/>
    <property type="project" value="TreeGrafter"/>
</dbReference>
<dbReference type="GO" id="GO:0001530">
    <property type="term" value="F:lipopolysaccharide binding"/>
    <property type="evidence" value="ECO:0007669"/>
    <property type="project" value="InterPro"/>
</dbReference>
<dbReference type="AlphaFoldDB" id="A0A285NQ37"/>
<evidence type="ECO:0000256" key="2">
    <source>
        <dbReference type="ARBA" id="ARBA00022729"/>
    </source>
</evidence>
<name>A0A285NQ37_9AQUI</name>
<feature type="domain" description="Organic solvent tolerance-like N-terminal" evidence="4">
    <location>
        <begin position="24"/>
        <end position="123"/>
    </location>
</feature>
<dbReference type="InterPro" id="IPR005653">
    <property type="entry name" value="OstA-like_N"/>
</dbReference>
<gene>
    <name evidence="5" type="ORF">SAMN06265353_0289</name>
</gene>
<dbReference type="Proteomes" id="UP000218627">
    <property type="component" value="Unassembled WGS sequence"/>
</dbReference>
<keyword evidence="6" id="KW-1185">Reference proteome</keyword>
<dbReference type="GO" id="GO:0017089">
    <property type="term" value="F:glycolipid transfer activity"/>
    <property type="evidence" value="ECO:0007669"/>
    <property type="project" value="TreeGrafter"/>
</dbReference>
<keyword evidence="2" id="KW-0732">Signal</keyword>
<dbReference type="NCBIfam" id="TIGR03002">
    <property type="entry name" value="outer_YhbN_LptA"/>
    <property type="match status" value="1"/>
</dbReference>
<evidence type="ECO:0000256" key="3">
    <source>
        <dbReference type="ARBA" id="ARBA00022764"/>
    </source>
</evidence>
<keyword evidence="3" id="KW-0574">Periplasm</keyword>
<dbReference type="EMBL" id="OBEN01000001">
    <property type="protein sequence ID" value="SNZ11622.1"/>
    <property type="molecule type" value="Genomic_DNA"/>
</dbReference>
<evidence type="ECO:0000313" key="6">
    <source>
        <dbReference type="Proteomes" id="UP000218627"/>
    </source>
</evidence>
<evidence type="ECO:0000259" key="4">
    <source>
        <dbReference type="Pfam" id="PF03968"/>
    </source>
</evidence>
<dbReference type="GO" id="GO:0009279">
    <property type="term" value="C:cell outer membrane"/>
    <property type="evidence" value="ECO:0007669"/>
    <property type="project" value="TreeGrafter"/>
</dbReference>
<proteinExistence type="predicted"/>
<dbReference type="PANTHER" id="PTHR36504:SF1">
    <property type="entry name" value="LIPOPOLYSACCHARIDE EXPORT SYSTEM PROTEIN LPTA"/>
    <property type="match status" value="1"/>
</dbReference>